<keyword evidence="7" id="KW-1185">Reference proteome</keyword>
<accession>A0A3N0V6I7</accession>
<dbReference type="Pfam" id="PF00929">
    <property type="entry name" value="RNase_T"/>
    <property type="match status" value="1"/>
</dbReference>
<dbReference type="PANTHER" id="PTHR30231">
    <property type="entry name" value="DNA POLYMERASE III SUBUNIT EPSILON"/>
    <property type="match status" value="1"/>
</dbReference>
<dbReference type="FunFam" id="3.30.420.10:FF:000045">
    <property type="entry name" value="3'-5' exonuclease DinG"/>
    <property type="match status" value="1"/>
</dbReference>
<dbReference type="InterPro" id="IPR035901">
    <property type="entry name" value="GIY-YIG_endonuc_sf"/>
</dbReference>
<dbReference type="SMART" id="SM00479">
    <property type="entry name" value="EXOIII"/>
    <property type="match status" value="1"/>
</dbReference>
<protein>
    <recommendedName>
        <fullName evidence="1">DNA-directed DNA polymerase</fullName>
        <ecNumber evidence="1">2.7.7.7</ecNumber>
    </recommendedName>
</protein>
<comment type="caution">
    <text evidence="6">The sequence shown here is derived from an EMBL/GenBank/DDBJ whole genome shotgun (WGS) entry which is preliminary data.</text>
</comment>
<proteinExistence type="predicted"/>
<dbReference type="InterPro" id="IPR012337">
    <property type="entry name" value="RNaseH-like_sf"/>
</dbReference>
<evidence type="ECO:0000256" key="1">
    <source>
        <dbReference type="ARBA" id="ARBA00012417"/>
    </source>
</evidence>
<dbReference type="EC" id="2.7.7.7" evidence="1"/>
<dbReference type="InterPro" id="IPR047296">
    <property type="entry name" value="GIY-YIG_UvrC_Cho"/>
</dbReference>
<dbReference type="Gene3D" id="3.40.1440.10">
    <property type="entry name" value="GIY-YIG endonuclease"/>
    <property type="match status" value="1"/>
</dbReference>
<dbReference type="GO" id="GO:0006289">
    <property type="term" value="P:nucleotide-excision repair"/>
    <property type="evidence" value="ECO:0007669"/>
    <property type="project" value="InterPro"/>
</dbReference>
<evidence type="ECO:0000256" key="4">
    <source>
        <dbReference type="ARBA" id="ARBA00049244"/>
    </source>
</evidence>
<dbReference type="GO" id="GO:0003887">
    <property type="term" value="F:DNA-directed DNA polymerase activity"/>
    <property type="evidence" value="ECO:0007669"/>
    <property type="project" value="UniProtKB-EC"/>
</dbReference>
<dbReference type="CDD" id="cd10434">
    <property type="entry name" value="GIY-YIG_UvrC_Cho"/>
    <property type="match status" value="1"/>
</dbReference>
<comment type="function">
    <text evidence="2">DNA polymerase III is a complex, multichain enzyme responsible for most of the replicative synthesis in bacteria. The epsilon subunit contain the editing function and is a proofreading 3'-5' exonuclease.</text>
</comment>
<evidence type="ECO:0000313" key="7">
    <source>
        <dbReference type="Proteomes" id="UP000275137"/>
    </source>
</evidence>
<dbReference type="PANTHER" id="PTHR30231:SF37">
    <property type="entry name" value="EXODEOXYRIBONUCLEASE 10"/>
    <property type="match status" value="1"/>
</dbReference>
<dbReference type="PROSITE" id="PS50164">
    <property type="entry name" value="GIY_YIG"/>
    <property type="match status" value="1"/>
</dbReference>
<dbReference type="InterPro" id="IPR036397">
    <property type="entry name" value="RNaseH_sf"/>
</dbReference>
<dbReference type="EMBL" id="RJVP01000001">
    <property type="protein sequence ID" value="ROH88211.1"/>
    <property type="molecule type" value="Genomic_DNA"/>
</dbReference>
<dbReference type="InterPro" id="IPR000305">
    <property type="entry name" value="GIY-YIG_endonuc"/>
</dbReference>
<dbReference type="InterPro" id="IPR013520">
    <property type="entry name" value="Ribonucl_H"/>
</dbReference>
<evidence type="ECO:0000259" key="5">
    <source>
        <dbReference type="PROSITE" id="PS50164"/>
    </source>
</evidence>
<dbReference type="NCBIfam" id="TIGR00573">
    <property type="entry name" value="dnaq"/>
    <property type="match status" value="1"/>
</dbReference>
<evidence type="ECO:0000256" key="3">
    <source>
        <dbReference type="ARBA" id="ARBA00026073"/>
    </source>
</evidence>
<dbReference type="Gene3D" id="3.30.420.10">
    <property type="entry name" value="Ribonuclease H-like superfamily/Ribonuclease H"/>
    <property type="match status" value="1"/>
</dbReference>
<comment type="catalytic activity">
    <reaction evidence="4">
        <text>DNA(n) + a 2'-deoxyribonucleoside 5'-triphosphate = DNA(n+1) + diphosphate</text>
        <dbReference type="Rhea" id="RHEA:22508"/>
        <dbReference type="Rhea" id="RHEA-COMP:17339"/>
        <dbReference type="Rhea" id="RHEA-COMP:17340"/>
        <dbReference type="ChEBI" id="CHEBI:33019"/>
        <dbReference type="ChEBI" id="CHEBI:61560"/>
        <dbReference type="ChEBI" id="CHEBI:173112"/>
        <dbReference type="EC" id="2.7.7.7"/>
    </reaction>
</comment>
<organism evidence="6 7">
    <name type="scientific">Pseudomethylobacillus aquaticus</name>
    <dbReference type="NCBI Taxonomy" id="2676064"/>
    <lineage>
        <taxon>Bacteria</taxon>
        <taxon>Pseudomonadati</taxon>
        <taxon>Pseudomonadota</taxon>
        <taxon>Betaproteobacteria</taxon>
        <taxon>Nitrosomonadales</taxon>
        <taxon>Methylophilaceae</taxon>
        <taxon>Pseudomethylobacillus</taxon>
    </lineage>
</organism>
<dbReference type="GO" id="GO:0008408">
    <property type="term" value="F:3'-5' exonuclease activity"/>
    <property type="evidence" value="ECO:0007669"/>
    <property type="project" value="TreeGrafter"/>
</dbReference>
<name>A0A3N0V6I7_9PROT</name>
<evidence type="ECO:0000256" key="2">
    <source>
        <dbReference type="ARBA" id="ARBA00025483"/>
    </source>
</evidence>
<dbReference type="GO" id="GO:0003677">
    <property type="term" value="F:DNA binding"/>
    <property type="evidence" value="ECO:0007669"/>
    <property type="project" value="InterPro"/>
</dbReference>
<dbReference type="CDD" id="cd06127">
    <property type="entry name" value="DEDDh"/>
    <property type="match status" value="1"/>
</dbReference>
<comment type="subunit">
    <text evidence="3">DNA polymerase III contains a core (composed of alpha, epsilon and theta chains) that associates with a tau subunit. This core dimerizes to form the POLIII' complex. PolIII' associates with the gamma complex (composed of gamma, delta, delta', psi and chi chains) and with the beta chain to form the complete DNA polymerase III complex.</text>
</comment>
<dbReference type="InterPro" id="IPR006054">
    <property type="entry name" value="DnaQ"/>
</dbReference>
<gene>
    <name evidence="6" type="ORF">ED236_01705</name>
</gene>
<dbReference type="SUPFAM" id="SSF53098">
    <property type="entry name" value="Ribonuclease H-like"/>
    <property type="match status" value="1"/>
</dbReference>
<feature type="domain" description="GIY-YIG" evidence="5">
    <location>
        <begin position="201"/>
        <end position="289"/>
    </location>
</feature>
<dbReference type="Proteomes" id="UP000275137">
    <property type="component" value="Unassembled WGS sequence"/>
</dbReference>
<sequence>MLFDRPVVCIDLETTGASPQQDRITEIGLIEISPDGSLQEWSTLINPQTRISEFIERLTGISNAMVADAPRFEDIAEELQQRLQGRIFIAHNARFDYAFIKNAFKRMDVHFRADTLCTVRLSRRLYPQYFKHNLDSLIQRMGITTAARHRAMTDARVLVDFLAWIQRDHPLETLRDAIRQVMAKPALPPHLPEGLVDDIPDSPGVYLFYGDRHNGDQATGKQVMPLYVGKSNSLRGRVLSHFSGDHRSTKELRISQQIKHIEWHETAGELGALLLEARLVKALQPVHNQRLRRENDLCTWQMLTREDGHKTLALRYAADIDFALTADLYGMFTSQRQAIEILRNLADAHRLCLIQLGLEKPSRGKSTPCFGYQIKKCRGVCVGKEPALQHDLRLMEALAKLKVRTWPYPGAVAVRETFAGKQELHIIDRWSYLGTARDEADIEHILSGKADPVFDLDTFKILSRHLNGEAEVLPLTGSNRHAAGALDDAFRQDN</sequence>
<dbReference type="SMART" id="SM00465">
    <property type="entry name" value="GIYc"/>
    <property type="match status" value="1"/>
</dbReference>
<dbReference type="GO" id="GO:0045004">
    <property type="term" value="P:DNA replication proofreading"/>
    <property type="evidence" value="ECO:0007669"/>
    <property type="project" value="TreeGrafter"/>
</dbReference>
<dbReference type="GO" id="GO:0005829">
    <property type="term" value="C:cytosol"/>
    <property type="evidence" value="ECO:0007669"/>
    <property type="project" value="TreeGrafter"/>
</dbReference>
<dbReference type="RefSeq" id="WP_123236205.1">
    <property type="nucleotide sequence ID" value="NZ_RJVP01000001.1"/>
</dbReference>
<evidence type="ECO:0000313" key="6">
    <source>
        <dbReference type="EMBL" id="ROH88211.1"/>
    </source>
</evidence>
<reference evidence="6 7" key="1">
    <citation type="submission" date="2018-10" db="EMBL/GenBank/DDBJ databases">
        <authorList>
            <person name="Chen W.-M."/>
        </authorList>
    </citation>
    <scope>NUCLEOTIDE SEQUENCE [LARGE SCALE GENOMIC DNA]</scope>
    <source>
        <strain evidence="6 7">H-5</strain>
    </source>
</reference>
<dbReference type="AlphaFoldDB" id="A0A3N0V6I7"/>
<dbReference type="SUPFAM" id="SSF82771">
    <property type="entry name" value="GIY-YIG endonuclease"/>
    <property type="match status" value="1"/>
</dbReference>